<sequence length="57" mass="6806">MYCGLKENDLNKLQETIKPFKHFSPLKYQDISATLDSLPTITDSTWVNRYFRMVLFF</sequence>
<evidence type="ECO:0000313" key="2">
    <source>
        <dbReference type="Proteomes" id="UP000272192"/>
    </source>
</evidence>
<comment type="caution">
    <text evidence="1">The sequence shown here is derived from an EMBL/GenBank/DDBJ whole genome shotgun (WGS) entry which is preliminary data.</text>
</comment>
<protein>
    <submittedName>
        <fullName evidence="1">Glycosyl transferase 8 family protein</fullName>
    </submittedName>
</protein>
<dbReference type="AlphaFoldDB" id="A0A7Z6SQD5"/>
<gene>
    <name evidence="1" type="ORF">DB721_08155</name>
</gene>
<reference evidence="1 2" key="1">
    <citation type="submission" date="2018-04" db="EMBL/GenBank/DDBJ databases">
        <title>Complete genome sequences of Helicobacter pylori.</title>
        <authorList>
            <person name="Palau M."/>
            <person name="Minana-Galbis D."/>
        </authorList>
    </citation>
    <scope>NUCLEOTIDE SEQUENCE [LARGE SCALE GENOMIC DNA]</scope>
    <source>
        <strain evidence="1 2">B518</strain>
    </source>
</reference>
<accession>A0A7Z6SQD5</accession>
<keyword evidence="1" id="KW-0808">Transferase</keyword>
<evidence type="ECO:0000313" key="1">
    <source>
        <dbReference type="EMBL" id="RKU91964.1"/>
    </source>
</evidence>
<dbReference type="EMBL" id="QELB01000119">
    <property type="protein sequence ID" value="RKU91964.1"/>
    <property type="molecule type" value="Genomic_DNA"/>
</dbReference>
<dbReference type="GO" id="GO:0016740">
    <property type="term" value="F:transferase activity"/>
    <property type="evidence" value="ECO:0007669"/>
    <property type="project" value="UniProtKB-KW"/>
</dbReference>
<name>A0A7Z6SQD5_HELPX</name>
<proteinExistence type="predicted"/>
<dbReference type="Proteomes" id="UP000272192">
    <property type="component" value="Unassembled WGS sequence"/>
</dbReference>
<organism evidence="1 2">
    <name type="scientific">Helicobacter pylori</name>
    <name type="common">Campylobacter pylori</name>
    <dbReference type="NCBI Taxonomy" id="210"/>
    <lineage>
        <taxon>Bacteria</taxon>
        <taxon>Pseudomonadati</taxon>
        <taxon>Campylobacterota</taxon>
        <taxon>Epsilonproteobacteria</taxon>
        <taxon>Campylobacterales</taxon>
        <taxon>Helicobacteraceae</taxon>
        <taxon>Helicobacter</taxon>
    </lineage>
</organism>